<dbReference type="KEGG" id="cpau:EHF44_00670"/>
<accession>A0A3G8GUZ1</accession>
<reference evidence="2" key="1">
    <citation type="submission" date="2018-11" db="EMBL/GenBank/DDBJ databases">
        <title>FDA dAtabase for Regulatory Grade micrObial Sequences (FDA-ARGOS): Supporting development and validation of Infectious Disease Dx tests.</title>
        <authorList>
            <person name="Goldberg B."/>
            <person name="Campos J."/>
            <person name="Tallon L."/>
            <person name="Sadzewicz L."/>
            <person name="Zhao X."/>
            <person name="Vavikolanu K."/>
            <person name="Mehta A."/>
            <person name="Aluvathingal J."/>
            <person name="Nadendla S."/>
            <person name="Geyer C."/>
            <person name="Nandy P."/>
            <person name="Yan Y."/>
            <person name="Sichtig H."/>
        </authorList>
    </citation>
    <scope>NUCLEOTIDE SEQUENCE [LARGE SCALE GENOMIC DNA]</scope>
    <source>
        <strain evidence="2">FDAARGOS_614</strain>
        <plasmid evidence="2">unnamed1</plasmid>
    </source>
</reference>
<evidence type="ECO:0000313" key="1">
    <source>
        <dbReference type="EMBL" id="AZG12031.1"/>
    </source>
</evidence>
<dbReference type="Proteomes" id="UP000270411">
    <property type="component" value="Plasmid unnamed1"/>
</dbReference>
<keyword evidence="1" id="KW-0614">Plasmid</keyword>
<gene>
    <name evidence="1" type="ORF">EHF44_00670</name>
</gene>
<name>A0A3G8GUZ1_9BURK</name>
<geneLocation type="plasmid" evidence="1">
    <name>unnamed1</name>
</geneLocation>
<dbReference type="RefSeq" id="WP_017511130.1">
    <property type="nucleotide sequence ID" value="NZ_CP033968.1"/>
</dbReference>
<organism evidence="1 2">
    <name type="scientific">Cupriavidus pauculus</name>
    <dbReference type="NCBI Taxonomy" id="82633"/>
    <lineage>
        <taxon>Bacteria</taxon>
        <taxon>Pseudomonadati</taxon>
        <taxon>Pseudomonadota</taxon>
        <taxon>Betaproteobacteria</taxon>
        <taxon>Burkholderiales</taxon>
        <taxon>Burkholderiaceae</taxon>
        <taxon>Cupriavidus</taxon>
    </lineage>
</organism>
<sequence length="101" mass="11601">MTEIEKRACEALHQAFCRLRHFSTRDLNELGREHLFMVADAAHNIPDALAGNACHRANLERDVLELEALLVEPYEIAIDRYLGREETRVSFFESLRSAIGF</sequence>
<evidence type="ECO:0000313" key="2">
    <source>
        <dbReference type="Proteomes" id="UP000270411"/>
    </source>
</evidence>
<dbReference type="AlphaFoldDB" id="A0A3G8GUZ1"/>
<protein>
    <submittedName>
        <fullName evidence="1">Uncharacterized protein</fullName>
    </submittedName>
</protein>
<dbReference type="EMBL" id="CP033968">
    <property type="protein sequence ID" value="AZG12031.1"/>
    <property type="molecule type" value="Genomic_DNA"/>
</dbReference>
<dbReference type="OrthoDB" id="9133745at2"/>
<proteinExistence type="predicted"/>